<dbReference type="Proteomes" id="UP000433309">
    <property type="component" value="Unassembled WGS sequence"/>
</dbReference>
<evidence type="ECO:0000256" key="1">
    <source>
        <dbReference type="ARBA" id="ARBA00023012"/>
    </source>
</evidence>
<accession>A0A6I2KUM0</accession>
<dbReference type="GO" id="GO:0004672">
    <property type="term" value="F:protein kinase activity"/>
    <property type="evidence" value="ECO:0007669"/>
    <property type="project" value="UniProtKB-ARBA"/>
</dbReference>
<reference evidence="4 5" key="1">
    <citation type="submission" date="2019-11" db="EMBL/GenBank/DDBJ databases">
        <title>Novel species isolated from a subtropical stream in China.</title>
        <authorList>
            <person name="Lu H."/>
        </authorList>
    </citation>
    <scope>NUCLEOTIDE SEQUENCE [LARGE SCALE GENOMIC DNA]</scope>
    <source>
        <strain evidence="4 5">FT80W</strain>
    </source>
</reference>
<sequence>MSAAQSEESIFTVDTLIKYMGNDDKARGIVAKIVRDACAPRMAPLEQAGTALREQRLHDAGKILHSLRGSIGTLGTKRLVTASLALERAIAAQDSAAIPALFASLEAEYQLVLRHADDWLQLNPPPA</sequence>
<dbReference type="Pfam" id="PF01627">
    <property type="entry name" value="Hpt"/>
    <property type="match status" value="1"/>
</dbReference>
<dbReference type="InterPro" id="IPR008207">
    <property type="entry name" value="Sig_transdc_His_kin_Hpt_dom"/>
</dbReference>
<dbReference type="PROSITE" id="PS50894">
    <property type="entry name" value="HPT"/>
    <property type="match status" value="1"/>
</dbReference>
<comment type="caution">
    <text evidence="4">The sequence shown here is derived from an EMBL/GenBank/DDBJ whole genome shotgun (WGS) entry which is preliminary data.</text>
</comment>
<keyword evidence="2" id="KW-0597">Phosphoprotein</keyword>
<name>A0A6I2KUM0_9BURK</name>
<organism evidence="4 5">
    <name type="scientific">Duganella guangzhouensis</name>
    <dbReference type="NCBI Taxonomy" id="2666084"/>
    <lineage>
        <taxon>Bacteria</taxon>
        <taxon>Pseudomonadati</taxon>
        <taxon>Pseudomonadota</taxon>
        <taxon>Betaproteobacteria</taxon>
        <taxon>Burkholderiales</taxon>
        <taxon>Oxalobacteraceae</taxon>
        <taxon>Telluria group</taxon>
        <taxon>Duganella</taxon>
    </lineage>
</organism>
<evidence type="ECO:0000313" key="4">
    <source>
        <dbReference type="EMBL" id="MRW89578.1"/>
    </source>
</evidence>
<feature type="domain" description="HPt" evidence="3">
    <location>
        <begin position="23"/>
        <end position="119"/>
    </location>
</feature>
<evidence type="ECO:0000256" key="2">
    <source>
        <dbReference type="PROSITE-ProRule" id="PRU00110"/>
    </source>
</evidence>
<dbReference type="SUPFAM" id="SSF47226">
    <property type="entry name" value="Histidine-containing phosphotransfer domain, HPT domain"/>
    <property type="match status" value="1"/>
</dbReference>
<evidence type="ECO:0000259" key="3">
    <source>
        <dbReference type="PROSITE" id="PS50894"/>
    </source>
</evidence>
<dbReference type="Gene3D" id="1.20.120.160">
    <property type="entry name" value="HPT domain"/>
    <property type="match status" value="1"/>
</dbReference>
<gene>
    <name evidence="4" type="ORF">GJ699_06240</name>
</gene>
<dbReference type="AlphaFoldDB" id="A0A6I2KUM0"/>
<proteinExistence type="predicted"/>
<dbReference type="GO" id="GO:0000160">
    <property type="term" value="P:phosphorelay signal transduction system"/>
    <property type="evidence" value="ECO:0007669"/>
    <property type="project" value="UniProtKB-KW"/>
</dbReference>
<protein>
    <submittedName>
        <fullName evidence="4">Hpt domain-containing protein</fullName>
    </submittedName>
</protein>
<evidence type="ECO:0000313" key="5">
    <source>
        <dbReference type="Proteomes" id="UP000433309"/>
    </source>
</evidence>
<keyword evidence="1" id="KW-0902">Two-component regulatory system</keyword>
<dbReference type="RefSeq" id="WP_154374229.1">
    <property type="nucleotide sequence ID" value="NZ_WKJK01000003.1"/>
</dbReference>
<dbReference type="EMBL" id="WKJK01000003">
    <property type="protein sequence ID" value="MRW89578.1"/>
    <property type="molecule type" value="Genomic_DNA"/>
</dbReference>
<dbReference type="InterPro" id="IPR036641">
    <property type="entry name" value="HPT_dom_sf"/>
</dbReference>
<keyword evidence="5" id="KW-1185">Reference proteome</keyword>
<feature type="modified residue" description="Phosphohistidine" evidence="2">
    <location>
        <position position="65"/>
    </location>
</feature>